<dbReference type="EMBL" id="ADZX01000462">
    <property type="protein sequence ID" value="EFK96508.1"/>
    <property type="molecule type" value="Genomic_DNA"/>
</dbReference>
<dbReference type="Pfam" id="PF13399">
    <property type="entry name" value="LytR_C"/>
    <property type="match status" value="1"/>
</dbReference>
<feature type="domain" description="LytR/CpsA/Psr regulator C-terminal" evidence="1">
    <location>
        <begin position="18"/>
        <end position="73"/>
    </location>
</feature>
<dbReference type="Gene3D" id="3.30.70.2390">
    <property type="match status" value="1"/>
</dbReference>
<feature type="non-terminal residue" evidence="2">
    <location>
        <position position="1"/>
    </location>
</feature>
<dbReference type="AlphaFoldDB" id="D9PIW2"/>
<dbReference type="InterPro" id="IPR027381">
    <property type="entry name" value="LytR/CpsA/Psr_C"/>
</dbReference>
<protein>
    <recommendedName>
        <fullName evidence="1">LytR/CpsA/Psr regulator C-terminal domain-containing protein</fullName>
    </recommendedName>
</protein>
<name>D9PIW2_9ZZZZ</name>
<evidence type="ECO:0000259" key="1">
    <source>
        <dbReference type="Pfam" id="PF13399"/>
    </source>
</evidence>
<accession>D9PIW2</accession>
<reference evidence="2" key="1">
    <citation type="submission" date="2010-07" db="EMBL/GenBank/DDBJ databases">
        <authorList>
            <consortium name="CONSOLIDER consortium CSD2007-00005"/>
            <person name="Guazzaroni M.-E."/>
            <person name="Richter M."/>
            <person name="Garcia-Salamanca A."/>
            <person name="Yarza P."/>
            <person name="Ferrer M."/>
        </authorList>
    </citation>
    <scope>NUCLEOTIDE SEQUENCE</scope>
</reference>
<evidence type="ECO:0000313" key="2">
    <source>
        <dbReference type="EMBL" id="EFK96508.1"/>
    </source>
</evidence>
<proteinExistence type="predicted"/>
<organism evidence="2">
    <name type="scientific">sediment metagenome</name>
    <dbReference type="NCBI Taxonomy" id="749907"/>
    <lineage>
        <taxon>unclassified sequences</taxon>
        <taxon>metagenomes</taxon>
        <taxon>ecological metagenomes</taxon>
    </lineage>
</organism>
<reference evidence="2" key="2">
    <citation type="journal article" date="2011" name="Microb. Ecol.">
        <title>Taxonomic and Functional Metagenomic Profiling of the Microbial Community in the Anoxic Sediment of a Sub-saline Shallow Lake (Laguna de Carrizo, Central Spain).</title>
        <authorList>
            <person name="Ferrer M."/>
            <person name="Guazzaroni M.E."/>
            <person name="Richter M."/>
            <person name="Garcia-Salamanca A."/>
            <person name="Yarza P."/>
            <person name="Suarez-Suarez A."/>
            <person name="Solano J."/>
            <person name="Alcaide M."/>
            <person name="van Dillewijn P."/>
            <person name="Molina-Henares M.A."/>
            <person name="Lopez-Cortes N."/>
            <person name="Al-Ramahi Y."/>
            <person name="Guerrero C."/>
            <person name="Acosta A."/>
            <person name="de Eugenio L.I."/>
            <person name="Martinez V."/>
            <person name="Marques S."/>
            <person name="Rojo F."/>
            <person name="Santero E."/>
            <person name="Genilloud O."/>
            <person name="Perez-Perez J."/>
            <person name="Rossello-Mora R."/>
            <person name="Ramos J.L."/>
        </authorList>
    </citation>
    <scope>NUCLEOTIDE SEQUENCE</scope>
</reference>
<gene>
    <name evidence="2" type="ORF">LDC_1470</name>
</gene>
<comment type="caution">
    <text evidence="2">The sequence shown here is derived from an EMBL/GenBank/DDBJ whole genome shotgun (WGS) entry which is preliminary data.</text>
</comment>
<sequence>VTPTPEPTPTLAPVDPTEISVLVVNATTKAGYAGQISTKLEAAGFTETSTGNAKGEYATASADLVLMTEDNPSLVSSLSTATGLSLTFTDEGVTTEDPEGTYDAVIVLTQ</sequence>